<dbReference type="InterPro" id="IPR006786">
    <property type="entry name" value="Pinin_SDK_MemA"/>
</dbReference>
<keyword evidence="7" id="KW-0539">Nucleus</keyword>
<dbReference type="GeneID" id="115628093"/>
<dbReference type="OrthoDB" id="330772at2759"/>
<protein>
    <submittedName>
        <fullName evidence="11">Pinin</fullName>
    </submittedName>
</protein>
<dbReference type="GO" id="GO:0071013">
    <property type="term" value="C:catalytic step 2 spliceosome"/>
    <property type="evidence" value="ECO:0007669"/>
    <property type="project" value="TreeGrafter"/>
</dbReference>
<sequence length="324" mass="38217">MEDEYCLSSVVDLEQKLNSAKQSLVILNENIRRFVGRDLRGEKYKIDGEVSDKQSHRHEFIRPKRRMYDDPKSLFNRLTTGNNEECRPRINSRVIRELPSKKEVVEAQGTDSESRARNRRMFGSLLGTLQKFCQEESRLKQKEDKKAKIEKKLEKQELQERALLKKQRESLFLDRKRKQFEIKRLELKMARVKDFNVWESSMMAYQKHQIRTKTKPHLFFQPKTHSCLTEQLLLKSKTEIEGIILKRRQELQAELKDLHSSHYIDEEYGTYESGADESHAHVESGNTNINCELSLNCDKNTKENKLKISKEKSISRSIMIVQEA</sequence>
<proteinExistence type="inferred from homology"/>
<evidence type="ECO:0000313" key="11">
    <source>
        <dbReference type="RefSeq" id="XP_030379930.1"/>
    </source>
</evidence>
<organism evidence="10 11">
    <name type="scientific">Drosophila lebanonensis</name>
    <name type="common">Fruit fly</name>
    <name type="synonym">Scaptodrosophila lebanonensis</name>
    <dbReference type="NCBI Taxonomy" id="7225"/>
    <lineage>
        <taxon>Eukaryota</taxon>
        <taxon>Metazoa</taxon>
        <taxon>Ecdysozoa</taxon>
        <taxon>Arthropoda</taxon>
        <taxon>Hexapoda</taxon>
        <taxon>Insecta</taxon>
        <taxon>Pterygota</taxon>
        <taxon>Neoptera</taxon>
        <taxon>Endopterygota</taxon>
        <taxon>Diptera</taxon>
        <taxon>Brachycera</taxon>
        <taxon>Muscomorpha</taxon>
        <taxon>Ephydroidea</taxon>
        <taxon>Drosophilidae</taxon>
        <taxon>Scaptodrosophila</taxon>
    </lineage>
</organism>
<name>A0A6J2TWK1_DROLE</name>
<dbReference type="RefSeq" id="XP_030379930.1">
    <property type="nucleotide sequence ID" value="XM_030524070.1"/>
</dbReference>
<dbReference type="CTD" id="5411"/>
<evidence type="ECO:0000256" key="3">
    <source>
        <dbReference type="ARBA" id="ARBA00022664"/>
    </source>
</evidence>
<accession>A0A6J2TWK1</accession>
<evidence type="ECO:0000256" key="5">
    <source>
        <dbReference type="ARBA" id="ARBA00023163"/>
    </source>
</evidence>
<feature type="domain" description="Pinin/SDK/MemA protein" evidence="9">
    <location>
        <begin position="113"/>
        <end position="236"/>
    </location>
</feature>
<keyword evidence="10" id="KW-1185">Reference proteome</keyword>
<evidence type="ECO:0000256" key="6">
    <source>
        <dbReference type="ARBA" id="ARBA00023187"/>
    </source>
</evidence>
<dbReference type="GO" id="GO:0008380">
    <property type="term" value="P:RNA splicing"/>
    <property type="evidence" value="ECO:0007669"/>
    <property type="project" value="UniProtKB-KW"/>
</dbReference>
<dbReference type="Proteomes" id="UP000504634">
    <property type="component" value="Unplaced"/>
</dbReference>
<dbReference type="AlphaFoldDB" id="A0A6J2TWK1"/>
<dbReference type="PANTHER" id="PTHR12707">
    <property type="entry name" value="PINN"/>
    <property type="match status" value="1"/>
</dbReference>
<evidence type="ECO:0000313" key="10">
    <source>
        <dbReference type="Proteomes" id="UP000504634"/>
    </source>
</evidence>
<evidence type="ECO:0000256" key="1">
    <source>
        <dbReference type="ARBA" id="ARBA00004123"/>
    </source>
</evidence>
<comment type="similarity">
    <text evidence="2">Belongs to the pinin family.</text>
</comment>
<dbReference type="PANTHER" id="PTHR12707:SF0">
    <property type="entry name" value="PININ"/>
    <property type="match status" value="1"/>
</dbReference>
<gene>
    <name evidence="11" type="primary">LOC115628093</name>
</gene>
<keyword evidence="4" id="KW-0805">Transcription regulation</keyword>
<dbReference type="GO" id="GO:0006397">
    <property type="term" value="P:mRNA processing"/>
    <property type="evidence" value="ECO:0007669"/>
    <property type="project" value="UniProtKB-KW"/>
</dbReference>
<feature type="coiled-coil region" evidence="8">
    <location>
        <begin position="139"/>
        <end position="166"/>
    </location>
</feature>
<comment type="subcellular location">
    <subcellularLocation>
        <location evidence="1">Nucleus</location>
    </subcellularLocation>
</comment>
<evidence type="ECO:0000256" key="8">
    <source>
        <dbReference type="SAM" id="Coils"/>
    </source>
</evidence>
<evidence type="ECO:0000256" key="7">
    <source>
        <dbReference type="ARBA" id="ARBA00023242"/>
    </source>
</evidence>
<keyword evidence="3" id="KW-0507">mRNA processing</keyword>
<evidence type="ECO:0000259" key="9">
    <source>
        <dbReference type="Pfam" id="PF04696"/>
    </source>
</evidence>
<reference evidence="11" key="1">
    <citation type="submission" date="2025-08" db="UniProtKB">
        <authorList>
            <consortium name="RefSeq"/>
        </authorList>
    </citation>
    <scope>IDENTIFICATION</scope>
    <source>
        <strain evidence="11">11010-0011.00</strain>
        <tissue evidence="11">Whole body</tissue>
    </source>
</reference>
<keyword evidence="6" id="KW-0508">mRNA splicing</keyword>
<dbReference type="InterPro" id="IPR039853">
    <property type="entry name" value="Pinin"/>
</dbReference>
<dbReference type="Pfam" id="PF04696">
    <property type="entry name" value="Pinin_SDK_memA"/>
    <property type="match status" value="1"/>
</dbReference>
<keyword evidence="8" id="KW-0175">Coiled coil</keyword>
<evidence type="ECO:0000256" key="4">
    <source>
        <dbReference type="ARBA" id="ARBA00023015"/>
    </source>
</evidence>
<evidence type="ECO:0000256" key="2">
    <source>
        <dbReference type="ARBA" id="ARBA00010386"/>
    </source>
</evidence>
<keyword evidence="5" id="KW-0804">Transcription</keyword>